<reference evidence="3" key="1">
    <citation type="submission" date="2017-02" db="UniProtKB">
        <authorList>
            <consortium name="WormBaseParasite"/>
        </authorList>
    </citation>
    <scope>IDENTIFICATION</scope>
</reference>
<evidence type="ECO:0000313" key="3">
    <source>
        <dbReference type="WBParaSite" id="PTRK_0000605900.1"/>
    </source>
</evidence>
<dbReference type="PANTHER" id="PTHR14499">
    <property type="entry name" value="POTASSIUM CHANNEL TETRAMERIZATION DOMAIN-CONTAINING"/>
    <property type="match status" value="1"/>
</dbReference>
<dbReference type="InterPro" id="IPR011333">
    <property type="entry name" value="SKP1/BTB/POZ_sf"/>
</dbReference>
<organism evidence="2 3">
    <name type="scientific">Parastrongyloides trichosuri</name>
    <name type="common">Possum-specific nematode worm</name>
    <dbReference type="NCBI Taxonomy" id="131310"/>
    <lineage>
        <taxon>Eukaryota</taxon>
        <taxon>Metazoa</taxon>
        <taxon>Ecdysozoa</taxon>
        <taxon>Nematoda</taxon>
        <taxon>Chromadorea</taxon>
        <taxon>Rhabditida</taxon>
        <taxon>Tylenchina</taxon>
        <taxon>Panagrolaimomorpha</taxon>
        <taxon>Strongyloidoidea</taxon>
        <taxon>Strongyloididae</taxon>
        <taxon>Parastrongyloides</taxon>
    </lineage>
</organism>
<dbReference type="Proteomes" id="UP000038045">
    <property type="component" value="Unplaced"/>
</dbReference>
<protein>
    <submittedName>
        <fullName evidence="3">BTB domain-containing protein</fullName>
    </submittedName>
</protein>
<dbReference type="WBParaSite" id="PTRK_0000605900.1">
    <property type="protein sequence ID" value="PTRK_0000605900.1"/>
    <property type="gene ID" value="PTRK_0000605900"/>
</dbReference>
<dbReference type="Gene3D" id="3.30.710.10">
    <property type="entry name" value="Potassium Channel Kv1.1, Chain A"/>
    <property type="match status" value="1"/>
</dbReference>
<name>A0A0N4ZEG0_PARTI</name>
<dbReference type="SUPFAM" id="SSF54695">
    <property type="entry name" value="POZ domain"/>
    <property type="match status" value="1"/>
</dbReference>
<evidence type="ECO:0000259" key="1">
    <source>
        <dbReference type="SMART" id="SM00225"/>
    </source>
</evidence>
<accession>A0A0N4ZEG0</accession>
<dbReference type="STRING" id="131310.A0A0N4ZEG0"/>
<proteinExistence type="predicted"/>
<dbReference type="Pfam" id="PF02214">
    <property type="entry name" value="BTB_2"/>
    <property type="match status" value="1"/>
</dbReference>
<feature type="domain" description="BTB" evidence="1">
    <location>
        <begin position="15"/>
        <end position="128"/>
    </location>
</feature>
<evidence type="ECO:0000313" key="2">
    <source>
        <dbReference type="Proteomes" id="UP000038045"/>
    </source>
</evidence>
<dbReference type="GO" id="GO:0051260">
    <property type="term" value="P:protein homooligomerization"/>
    <property type="evidence" value="ECO:0007669"/>
    <property type="project" value="InterPro"/>
</dbReference>
<dbReference type="SMART" id="SM00225">
    <property type="entry name" value="BTB"/>
    <property type="match status" value="1"/>
</dbReference>
<dbReference type="InterPro" id="IPR000210">
    <property type="entry name" value="BTB/POZ_dom"/>
</dbReference>
<dbReference type="AlphaFoldDB" id="A0A0N4ZEG0"/>
<keyword evidence="2" id="KW-1185">Reference proteome</keyword>
<dbReference type="InterPro" id="IPR003131">
    <property type="entry name" value="T1-type_BTB"/>
</dbReference>
<dbReference type="CDD" id="cd18316">
    <property type="entry name" value="BTB_POZ_KCTD-like"/>
    <property type="match status" value="1"/>
</dbReference>
<dbReference type="PANTHER" id="PTHR14499:SF143">
    <property type="entry name" value="BTB DOMAIN-CONTAINING PROTEIN"/>
    <property type="match status" value="1"/>
</dbReference>
<sequence length="148" mass="17528">MTCNFVVTNKKHCRDIVHLNVGGTYYDTFYGTLATGESLFFHMMFRKSRHNLNMVLVNEKRIITDENNRVFIDRNGKAFKYILNYFRTGRTSMLPESFEELKQLYSETIFYQIHELAHDVSDAIRSYPKYEPYDFASYPAIKCSCKKE</sequence>